<comment type="caution">
    <text evidence="4">The sequence shown here is derived from an EMBL/GenBank/DDBJ whole genome shotgun (WGS) entry which is preliminary data.</text>
</comment>
<proteinExistence type="predicted"/>
<evidence type="ECO:0000313" key="4">
    <source>
        <dbReference type="EMBL" id="OSQ35434.1"/>
    </source>
</evidence>
<evidence type="ECO:0000313" key="5">
    <source>
        <dbReference type="Proteomes" id="UP000193391"/>
    </source>
</evidence>
<dbReference type="InterPro" id="IPR011032">
    <property type="entry name" value="GroES-like_sf"/>
</dbReference>
<evidence type="ECO:0000256" key="1">
    <source>
        <dbReference type="ARBA" id="ARBA00023002"/>
    </source>
</evidence>
<dbReference type="SUPFAM" id="SSF51735">
    <property type="entry name" value="NAD(P)-binding Rossmann-fold domains"/>
    <property type="match status" value="1"/>
</dbReference>
<feature type="domain" description="Alcohol dehydrogenase-like N-terminal" evidence="3">
    <location>
        <begin position="26"/>
        <end position="133"/>
    </location>
</feature>
<dbReference type="CDD" id="cd08261">
    <property type="entry name" value="Zn_ADH7"/>
    <property type="match status" value="1"/>
</dbReference>
<gene>
    <name evidence="4" type="ORF">TMES_21095</name>
</gene>
<dbReference type="InterPro" id="IPR050129">
    <property type="entry name" value="Zn_alcohol_dh"/>
</dbReference>
<dbReference type="OrthoDB" id="9809185at2"/>
<dbReference type="PANTHER" id="PTHR43401:SF3">
    <property type="entry name" value="L-GALACTONATE-5-DEHYDROGENASE"/>
    <property type="match status" value="1"/>
</dbReference>
<dbReference type="InterPro" id="IPR036291">
    <property type="entry name" value="NAD(P)-bd_dom_sf"/>
</dbReference>
<reference evidence="4 5" key="1">
    <citation type="submission" date="2014-03" db="EMBL/GenBank/DDBJ databases">
        <title>The draft genome sequence of Thalassospira mesophila JCM 18969.</title>
        <authorList>
            <person name="Lai Q."/>
            <person name="Shao Z."/>
        </authorList>
    </citation>
    <scope>NUCLEOTIDE SEQUENCE [LARGE SCALE GENOMIC DNA]</scope>
    <source>
        <strain evidence="4 5">JCM 18969</strain>
    </source>
</reference>
<dbReference type="RefSeq" id="WP_085586329.1">
    <property type="nucleotide sequence ID" value="NZ_JFKA01000019.1"/>
</dbReference>
<evidence type="ECO:0000259" key="3">
    <source>
        <dbReference type="Pfam" id="PF08240"/>
    </source>
</evidence>
<dbReference type="InterPro" id="IPR013154">
    <property type="entry name" value="ADH-like_N"/>
</dbReference>
<name>A0A1Y2KVL0_9PROT</name>
<dbReference type="InterPro" id="IPR013149">
    <property type="entry name" value="ADH-like_C"/>
</dbReference>
<dbReference type="Pfam" id="PF00107">
    <property type="entry name" value="ADH_zinc_N"/>
    <property type="match status" value="1"/>
</dbReference>
<dbReference type="AlphaFoldDB" id="A0A1Y2KVL0"/>
<dbReference type="EMBL" id="JFKA01000019">
    <property type="protein sequence ID" value="OSQ35434.1"/>
    <property type="molecule type" value="Genomic_DNA"/>
</dbReference>
<dbReference type="Proteomes" id="UP000193391">
    <property type="component" value="Unassembled WGS sequence"/>
</dbReference>
<keyword evidence="1" id="KW-0560">Oxidoreductase</keyword>
<feature type="domain" description="Alcohol dehydrogenase-like C-terminal" evidence="2">
    <location>
        <begin position="172"/>
        <end position="293"/>
    </location>
</feature>
<sequence length="335" mass="35035">MTAMKTIVCVEPGQLASGTAPFPSPKPGHIRVAIRSIGICGTDYHIMEGLHPFLQYPRVMGHELSGTALDASTTGNIAVGDLVVVNPYVTCGTCHACTIGKPNCCTSISVLGVHGDGGMCDQICVPESNLYPATGLTARDAAMVEFLAIGAHAVARSRLQAGTQALVVGAGPIGIGTALFASFAGAKVTLRDTSQTRLDRACAMVKGSKGVLANDPAAELPGDGFETVFDATGNIKAMNVAINDLAHGGTLVLVGVVKGELRIDDPEFHKRETTLMGSRNALKEDFEKVMSHMRAGDVPVDLLNTHEASFDEGVQQLAAWGHNREDIVKAILHVG</sequence>
<dbReference type="Gene3D" id="3.40.50.720">
    <property type="entry name" value="NAD(P)-binding Rossmann-like Domain"/>
    <property type="match status" value="1"/>
</dbReference>
<dbReference type="SUPFAM" id="SSF50129">
    <property type="entry name" value="GroES-like"/>
    <property type="match status" value="1"/>
</dbReference>
<protein>
    <submittedName>
        <fullName evidence="4">Dehydrogenase</fullName>
    </submittedName>
</protein>
<dbReference type="Pfam" id="PF08240">
    <property type="entry name" value="ADH_N"/>
    <property type="match status" value="1"/>
</dbReference>
<dbReference type="Gene3D" id="3.90.180.10">
    <property type="entry name" value="Medium-chain alcohol dehydrogenases, catalytic domain"/>
    <property type="match status" value="1"/>
</dbReference>
<organism evidence="4 5">
    <name type="scientific">Thalassospira mesophila</name>
    <dbReference type="NCBI Taxonomy" id="1293891"/>
    <lineage>
        <taxon>Bacteria</taxon>
        <taxon>Pseudomonadati</taxon>
        <taxon>Pseudomonadota</taxon>
        <taxon>Alphaproteobacteria</taxon>
        <taxon>Rhodospirillales</taxon>
        <taxon>Thalassospiraceae</taxon>
        <taxon>Thalassospira</taxon>
    </lineage>
</organism>
<dbReference type="GO" id="GO:0016491">
    <property type="term" value="F:oxidoreductase activity"/>
    <property type="evidence" value="ECO:0007669"/>
    <property type="project" value="UniProtKB-KW"/>
</dbReference>
<dbReference type="PANTHER" id="PTHR43401">
    <property type="entry name" value="L-THREONINE 3-DEHYDROGENASE"/>
    <property type="match status" value="1"/>
</dbReference>
<accession>A0A1Y2KVL0</accession>
<dbReference type="STRING" id="1293891.TMES_21095"/>
<keyword evidence="5" id="KW-1185">Reference proteome</keyword>
<evidence type="ECO:0000259" key="2">
    <source>
        <dbReference type="Pfam" id="PF00107"/>
    </source>
</evidence>